<dbReference type="SMART" id="SM00382">
    <property type="entry name" value="AAA"/>
    <property type="match status" value="1"/>
</dbReference>
<sequence length="202" mass="21788">MIEVAGLGVRIDDSWLFRDIDLTVHSGQCVALVGPNGTGKSTVLRCVYGAQTPTAGTLTVCGQRPDERDVDFRRSVSVLLDDSDFFAELTARQHIELLLHSFSDEDQSTVDKLLEYAGLSHRADVPAGGLSAGQRRRLLLLGAASRSHQVLLLDEPERALDVDGKAWLPQLIGWCTDAGVAVLMATHHPALLDVADHVVSLG</sequence>
<organism evidence="6 7">
    <name type="scientific">Herbihabitans rhizosphaerae</name>
    <dbReference type="NCBI Taxonomy" id="1872711"/>
    <lineage>
        <taxon>Bacteria</taxon>
        <taxon>Bacillati</taxon>
        <taxon>Actinomycetota</taxon>
        <taxon>Actinomycetes</taxon>
        <taxon>Pseudonocardiales</taxon>
        <taxon>Pseudonocardiaceae</taxon>
        <taxon>Herbihabitans</taxon>
    </lineage>
</organism>
<dbReference type="Pfam" id="PF00005">
    <property type="entry name" value="ABC_tran"/>
    <property type="match status" value="1"/>
</dbReference>
<evidence type="ECO:0000256" key="1">
    <source>
        <dbReference type="ARBA" id="ARBA00005417"/>
    </source>
</evidence>
<evidence type="ECO:0000313" key="7">
    <source>
        <dbReference type="Proteomes" id="UP000294257"/>
    </source>
</evidence>
<keyword evidence="4" id="KW-0067">ATP-binding</keyword>
<dbReference type="PROSITE" id="PS00211">
    <property type="entry name" value="ABC_TRANSPORTER_1"/>
    <property type="match status" value="1"/>
</dbReference>
<feature type="domain" description="ABC transporter" evidence="5">
    <location>
        <begin position="2"/>
        <end position="202"/>
    </location>
</feature>
<dbReference type="InterPro" id="IPR003593">
    <property type="entry name" value="AAA+_ATPase"/>
</dbReference>
<proteinExistence type="inferred from homology"/>
<dbReference type="InterPro" id="IPR027417">
    <property type="entry name" value="P-loop_NTPase"/>
</dbReference>
<gene>
    <name evidence="6" type="ORF">EV193_105292</name>
</gene>
<dbReference type="GO" id="GO:0005524">
    <property type="term" value="F:ATP binding"/>
    <property type="evidence" value="ECO:0007669"/>
    <property type="project" value="UniProtKB-KW"/>
</dbReference>
<dbReference type="RefSeq" id="WP_130345185.1">
    <property type="nucleotide sequence ID" value="NZ_SGWQ01000005.1"/>
</dbReference>
<comment type="caution">
    <text evidence="6">The sequence shown here is derived from an EMBL/GenBank/DDBJ whole genome shotgun (WGS) entry which is preliminary data.</text>
</comment>
<evidence type="ECO:0000256" key="3">
    <source>
        <dbReference type="ARBA" id="ARBA00022741"/>
    </source>
</evidence>
<keyword evidence="3" id="KW-0547">Nucleotide-binding</keyword>
<reference evidence="6 7" key="1">
    <citation type="submission" date="2019-02" db="EMBL/GenBank/DDBJ databases">
        <title>Genomic Encyclopedia of Type Strains, Phase IV (KMG-IV): sequencing the most valuable type-strain genomes for metagenomic binning, comparative biology and taxonomic classification.</title>
        <authorList>
            <person name="Goeker M."/>
        </authorList>
    </citation>
    <scope>NUCLEOTIDE SEQUENCE [LARGE SCALE GENOMIC DNA]</scope>
    <source>
        <strain evidence="6 7">DSM 101727</strain>
    </source>
</reference>
<dbReference type="Gene3D" id="3.40.50.300">
    <property type="entry name" value="P-loop containing nucleotide triphosphate hydrolases"/>
    <property type="match status" value="1"/>
</dbReference>
<dbReference type="Proteomes" id="UP000294257">
    <property type="component" value="Unassembled WGS sequence"/>
</dbReference>
<evidence type="ECO:0000256" key="2">
    <source>
        <dbReference type="ARBA" id="ARBA00022448"/>
    </source>
</evidence>
<evidence type="ECO:0000256" key="4">
    <source>
        <dbReference type="ARBA" id="ARBA00022840"/>
    </source>
</evidence>
<protein>
    <submittedName>
        <fullName evidence="6">ABC-type multidrug transport system ATPase subunit</fullName>
    </submittedName>
</protein>
<dbReference type="GO" id="GO:0016887">
    <property type="term" value="F:ATP hydrolysis activity"/>
    <property type="evidence" value="ECO:0007669"/>
    <property type="project" value="InterPro"/>
</dbReference>
<dbReference type="PROSITE" id="PS50893">
    <property type="entry name" value="ABC_TRANSPORTER_2"/>
    <property type="match status" value="1"/>
</dbReference>
<evidence type="ECO:0000259" key="5">
    <source>
        <dbReference type="PROSITE" id="PS50893"/>
    </source>
</evidence>
<dbReference type="EMBL" id="SGWQ01000005">
    <property type="protein sequence ID" value="RZS37734.1"/>
    <property type="molecule type" value="Genomic_DNA"/>
</dbReference>
<dbReference type="PANTHER" id="PTHR43335">
    <property type="entry name" value="ABC TRANSPORTER, ATP-BINDING PROTEIN"/>
    <property type="match status" value="1"/>
</dbReference>
<dbReference type="OrthoDB" id="6198786at2"/>
<dbReference type="InterPro" id="IPR003439">
    <property type="entry name" value="ABC_transporter-like_ATP-bd"/>
</dbReference>
<dbReference type="InterPro" id="IPR017871">
    <property type="entry name" value="ABC_transporter-like_CS"/>
</dbReference>
<name>A0A4Q7KN03_9PSEU</name>
<dbReference type="PANTHER" id="PTHR43335:SF3">
    <property type="entry name" value="ABC TRANSPORTER"/>
    <property type="match status" value="1"/>
</dbReference>
<dbReference type="AlphaFoldDB" id="A0A4Q7KN03"/>
<accession>A0A4Q7KN03</accession>
<keyword evidence="7" id="KW-1185">Reference proteome</keyword>
<dbReference type="SUPFAM" id="SSF52540">
    <property type="entry name" value="P-loop containing nucleoside triphosphate hydrolases"/>
    <property type="match status" value="1"/>
</dbReference>
<evidence type="ECO:0000313" key="6">
    <source>
        <dbReference type="EMBL" id="RZS37734.1"/>
    </source>
</evidence>
<comment type="similarity">
    <text evidence="1">Belongs to the ABC transporter superfamily.</text>
</comment>
<keyword evidence="2" id="KW-0813">Transport</keyword>